<feature type="transmembrane region" description="Helical" evidence="1">
    <location>
        <begin position="129"/>
        <end position="153"/>
    </location>
</feature>
<proteinExistence type="predicted"/>
<feature type="transmembrane region" description="Helical" evidence="1">
    <location>
        <begin position="21"/>
        <end position="50"/>
    </location>
</feature>
<evidence type="ECO:0000313" key="2">
    <source>
        <dbReference type="EMBL" id="SEW42671.1"/>
    </source>
</evidence>
<evidence type="ECO:0000313" key="3">
    <source>
        <dbReference type="Proteomes" id="UP000199167"/>
    </source>
</evidence>
<keyword evidence="1" id="KW-1133">Transmembrane helix</keyword>
<accession>A0A1I0RN00</accession>
<keyword evidence="1" id="KW-0472">Membrane</keyword>
<dbReference type="EMBL" id="FOIZ01000002">
    <property type="protein sequence ID" value="SEW42671.1"/>
    <property type="molecule type" value="Genomic_DNA"/>
</dbReference>
<evidence type="ECO:0000256" key="1">
    <source>
        <dbReference type="SAM" id="Phobius"/>
    </source>
</evidence>
<name>A0A1I0RN00_9RHOB</name>
<keyword evidence="1" id="KW-0812">Transmembrane</keyword>
<gene>
    <name evidence="2" type="ORF">SAMN04488515_2990</name>
</gene>
<keyword evidence="3" id="KW-1185">Reference proteome</keyword>
<dbReference type="AlphaFoldDB" id="A0A1I0RN00"/>
<dbReference type="Proteomes" id="UP000199167">
    <property type="component" value="Unassembled WGS sequence"/>
</dbReference>
<reference evidence="2 3" key="1">
    <citation type="submission" date="2016-10" db="EMBL/GenBank/DDBJ databases">
        <authorList>
            <person name="de Groot N.N."/>
        </authorList>
    </citation>
    <scope>NUCLEOTIDE SEQUENCE [LARGE SCALE GENOMIC DNA]</scope>
    <source>
        <strain evidence="2 3">DSM 17925</strain>
    </source>
</reference>
<organism evidence="2 3">
    <name type="scientific">Cognatiyoonia koreensis</name>
    <dbReference type="NCBI Taxonomy" id="364200"/>
    <lineage>
        <taxon>Bacteria</taxon>
        <taxon>Pseudomonadati</taxon>
        <taxon>Pseudomonadota</taxon>
        <taxon>Alphaproteobacteria</taxon>
        <taxon>Rhodobacterales</taxon>
        <taxon>Paracoccaceae</taxon>
        <taxon>Cognatiyoonia</taxon>
    </lineage>
</organism>
<dbReference type="RefSeq" id="WP_089996435.1">
    <property type="nucleotide sequence ID" value="NZ_FOIZ01000002.1"/>
</dbReference>
<sequence>MPDPIPKKLPPQKQPFTMRGYVSALCFAGLVLFLIGLGFDSVLRAFGIGIAPWFEAFWSAFVGVVVSFFVARLFWRMGLVTFPQYMLGAFTIMAPIAILSFIPVAQLFGNTIALPWLSETASDHHAIALTIYIRLARAVILVPVFLGAFTWFYHVHLGMEPEK</sequence>
<feature type="transmembrane region" description="Helical" evidence="1">
    <location>
        <begin position="87"/>
        <end position="109"/>
    </location>
</feature>
<feature type="transmembrane region" description="Helical" evidence="1">
    <location>
        <begin position="56"/>
        <end position="75"/>
    </location>
</feature>
<dbReference type="STRING" id="364200.SAMN04488515_2990"/>
<protein>
    <submittedName>
        <fullName evidence="2">Uncharacterized protein</fullName>
    </submittedName>
</protein>